<dbReference type="Gene3D" id="3.40.1550.20">
    <property type="entry name" value="Transcriptional regulator MraZ domain"/>
    <property type="match status" value="1"/>
</dbReference>
<keyword evidence="4 7" id="KW-0805">Transcription regulation</keyword>
<keyword evidence="3" id="KW-0677">Repeat</keyword>
<dbReference type="HAMAP" id="MF_01008">
    <property type="entry name" value="MraZ"/>
    <property type="match status" value="1"/>
</dbReference>
<dbReference type="InterPro" id="IPR035642">
    <property type="entry name" value="MraZ_N"/>
</dbReference>
<evidence type="ECO:0000313" key="9">
    <source>
        <dbReference type="EMBL" id="QDT73055.1"/>
    </source>
</evidence>
<feature type="domain" description="SpoVT-AbrB" evidence="8">
    <location>
        <begin position="89"/>
        <end position="132"/>
    </location>
</feature>
<evidence type="ECO:0000256" key="3">
    <source>
        <dbReference type="ARBA" id="ARBA00022737"/>
    </source>
</evidence>
<keyword evidence="5 7" id="KW-0238">DNA-binding</keyword>
<comment type="subcellular location">
    <subcellularLocation>
        <location evidence="7">Cytoplasm</location>
        <location evidence="7">Nucleoid</location>
    </subcellularLocation>
</comment>
<dbReference type="AlphaFoldDB" id="A0A517TXF0"/>
<dbReference type="GO" id="GO:0000976">
    <property type="term" value="F:transcription cis-regulatory region binding"/>
    <property type="evidence" value="ECO:0007669"/>
    <property type="project" value="TreeGrafter"/>
</dbReference>
<dbReference type="InterPro" id="IPR038619">
    <property type="entry name" value="MraZ_sf"/>
</dbReference>
<comment type="subunit">
    <text evidence="7">Forms oligomers.</text>
</comment>
<dbReference type="GO" id="GO:0003700">
    <property type="term" value="F:DNA-binding transcription factor activity"/>
    <property type="evidence" value="ECO:0007669"/>
    <property type="project" value="UniProtKB-UniRule"/>
</dbReference>
<dbReference type="Proteomes" id="UP000317909">
    <property type="component" value="Chromosome"/>
</dbReference>
<evidence type="ECO:0000259" key="8">
    <source>
        <dbReference type="PROSITE" id="PS51740"/>
    </source>
</evidence>
<keyword evidence="10" id="KW-1185">Reference proteome</keyword>
<evidence type="ECO:0000256" key="6">
    <source>
        <dbReference type="ARBA" id="ARBA00023163"/>
    </source>
</evidence>
<dbReference type="PANTHER" id="PTHR34701">
    <property type="entry name" value="TRANSCRIPTIONAL REGULATOR MRAZ"/>
    <property type="match status" value="1"/>
</dbReference>
<dbReference type="SUPFAM" id="SSF89447">
    <property type="entry name" value="AbrB/MazE/MraZ-like"/>
    <property type="match status" value="1"/>
</dbReference>
<dbReference type="GO" id="GO:2000143">
    <property type="term" value="P:negative regulation of DNA-templated transcription initiation"/>
    <property type="evidence" value="ECO:0007669"/>
    <property type="project" value="TreeGrafter"/>
</dbReference>
<gene>
    <name evidence="7 9" type="primary">mraZ</name>
    <name evidence="9" type="ORF">I41_22440</name>
</gene>
<evidence type="ECO:0000256" key="1">
    <source>
        <dbReference type="ARBA" id="ARBA00013860"/>
    </source>
</evidence>
<dbReference type="InterPro" id="IPR037914">
    <property type="entry name" value="SpoVT-AbrB_sf"/>
</dbReference>
<dbReference type="InterPro" id="IPR035644">
    <property type="entry name" value="MraZ_C"/>
</dbReference>
<dbReference type="EMBL" id="CP036339">
    <property type="protein sequence ID" value="QDT73055.1"/>
    <property type="molecule type" value="Genomic_DNA"/>
</dbReference>
<organism evidence="9 10">
    <name type="scientific">Lacipirellula limnantheis</name>
    <dbReference type="NCBI Taxonomy" id="2528024"/>
    <lineage>
        <taxon>Bacteria</taxon>
        <taxon>Pseudomonadati</taxon>
        <taxon>Planctomycetota</taxon>
        <taxon>Planctomycetia</taxon>
        <taxon>Pirellulales</taxon>
        <taxon>Lacipirellulaceae</taxon>
        <taxon>Lacipirellula</taxon>
    </lineage>
</organism>
<proteinExistence type="inferred from homology"/>
<dbReference type="PROSITE" id="PS51740">
    <property type="entry name" value="SPOVT_ABRB"/>
    <property type="match status" value="2"/>
</dbReference>
<feature type="domain" description="SpoVT-AbrB" evidence="8">
    <location>
        <begin position="16"/>
        <end position="60"/>
    </location>
</feature>
<sequence length="181" mass="19795">MTIGEKWGPVMLLTGSYRRALDDKLRLAIPKPLRDQLPGESPLYLTPGLDGCLAIYPPAAFAALADRLAASSPAAREVRDYSRLFFSQASTVTPDSQWRLRVPAELIKWAKLAGEAMIVGVRDHIEVWAAERWDEYVAQCDGQYEQLAEAALTSPGAFVLRQGVPEVAAEQLTGAGSRSPR</sequence>
<dbReference type="KEGG" id="llh:I41_22440"/>
<evidence type="ECO:0000313" key="10">
    <source>
        <dbReference type="Proteomes" id="UP000317909"/>
    </source>
</evidence>
<evidence type="ECO:0000256" key="5">
    <source>
        <dbReference type="ARBA" id="ARBA00023125"/>
    </source>
</evidence>
<reference evidence="9 10" key="1">
    <citation type="submission" date="2019-02" db="EMBL/GenBank/DDBJ databases">
        <title>Deep-cultivation of Planctomycetes and their phenomic and genomic characterization uncovers novel biology.</title>
        <authorList>
            <person name="Wiegand S."/>
            <person name="Jogler M."/>
            <person name="Boedeker C."/>
            <person name="Pinto D."/>
            <person name="Vollmers J."/>
            <person name="Rivas-Marin E."/>
            <person name="Kohn T."/>
            <person name="Peeters S.H."/>
            <person name="Heuer A."/>
            <person name="Rast P."/>
            <person name="Oberbeckmann S."/>
            <person name="Bunk B."/>
            <person name="Jeske O."/>
            <person name="Meyerdierks A."/>
            <person name="Storesund J.E."/>
            <person name="Kallscheuer N."/>
            <person name="Luecker S."/>
            <person name="Lage O.M."/>
            <person name="Pohl T."/>
            <person name="Merkel B.J."/>
            <person name="Hornburger P."/>
            <person name="Mueller R.-W."/>
            <person name="Bruemmer F."/>
            <person name="Labrenz M."/>
            <person name="Spormann A.M."/>
            <person name="Op den Camp H."/>
            <person name="Overmann J."/>
            <person name="Amann R."/>
            <person name="Jetten M.S.M."/>
            <person name="Mascher T."/>
            <person name="Medema M.H."/>
            <person name="Devos D.P."/>
            <person name="Kaster A.-K."/>
            <person name="Ovreas L."/>
            <person name="Rohde M."/>
            <person name="Galperin M.Y."/>
            <person name="Jogler C."/>
        </authorList>
    </citation>
    <scope>NUCLEOTIDE SEQUENCE [LARGE SCALE GENOMIC DNA]</scope>
    <source>
        <strain evidence="9 10">I41</strain>
    </source>
</reference>
<dbReference type="GO" id="GO:0005737">
    <property type="term" value="C:cytoplasm"/>
    <property type="evidence" value="ECO:0007669"/>
    <property type="project" value="UniProtKB-UniRule"/>
</dbReference>
<evidence type="ECO:0000256" key="4">
    <source>
        <dbReference type="ARBA" id="ARBA00023015"/>
    </source>
</evidence>
<dbReference type="InterPro" id="IPR007159">
    <property type="entry name" value="SpoVT-AbrB_dom"/>
</dbReference>
<dbReference type="InterPro" id="IPR003444">
    <property type="entry name" value="MraZ"/>
</dbReference>
<protein>
    <recommendedName>
        <fullName evidence="1 7">Transcriptional regulator MraZ</fullName>
    </recommendedName>
</protein>
<keyword evidence="2 7" id="KW-0963">Cytoplasm</keyword>
<evidence type="ECO:0000256" key="7">
    <source>
        <dbReference type="HAMAP-Rule" id="MF_01008"/>
    </source>
</evidence>
<dbReference type="CDD" id="cd16320">
    <property type="entry name" value="MraZ_N"/>
    <property type="match status" value="1"/>
</dbReference>
<dbReference type="Pfam" id="PF02381">
    <property type="entry name" value="MraZ"/>
    <property type="match status" value="2"/>
</dbReference>
<evidence type="ECO:0000256" key="2">
    <source>
        <dbReference type="ARBA" id="ARBA00022490"/>
    </source>
</evidence>
<dbReference type="InterPro" id="IPR020603">
    <property type="entry name" value="MraZ_dom"/>
</dbReference>
<dbReference type="PANTHER" id="PTHR34701:SF1">
    <property type="entry name" value="TRANSCRIPTIONAL REGULATOR MRAZ"/>
    <property type="match status" value="1"/>
</dbReference>
<comment type="similarity">
    <text evidence="7">Belongs to the MraZ family.</text>
</comment>
<name>A0A517TXF0_9BACT</name>
<dbReference type="CDD" id="cd16321">
    <property type="entry name" value="MraZ_C"/>
    <property type="match status" value="1"/>
</dbReference>
<accession>A0A517TXF0</accession>
<dbReference type="GO" id="GO:0009295">
    <property type="term" value="C:nucleoid"/>
    <property type="evidence" value="ECO:0007669"/>
    <property type="project" value="UniProtKB-SubCell"/>
</dbReference>
<keyword evidence="6 7" id="KW-0804">Transcription</keyword>